<sequence length="118" mass="12995">MAHDLCTTTLEHYYLTDRTPHVDLTAIVTGENSSVDTEDKRPSLALNKLDGEQILKLGPMLNKHFIAFQSQFAAQVESGLLIETFPGEVQDVAKGVSAIEYVTAARDAMEAWLSIETN</sequence>
<dbReference type="Proteomes" id="UP000604273">
    <property type="component" value="Unassembled WGS sequence"/>
</dbReference>
<protein>
    <submittedName>
        <fullName evidence="1">Uncharacterized protein</fullName>
    </submittedName>
</protein>
<proteinExistence type="predicted"/>
<comment type="caution">
    <text evidence="1">The sequence shown here is derived from an EMBL/GenBank/DDBJ whole genome shotgun (WGS) entry which is preliminary data.</text>
</comment>
<dbReference type="EMBL" id="JABFAI010000519">
    <property type="protein sequence ID" value="KAF4943628.1"/>
    <property type="molecule type" value="Genomic_DNA"/>
</dbReference>
<dbReference type="OrthoDB" id="4809756at2759"/>
<gene>
    <name evidence="1" type="ORF">FGADI_13279</name>
</gene>
<name>A0A8H4SQ85_9HYPO</name>
<organism evidence="1 2">
    <name type="scientific">Fusarium gaditjirri</name>
    <dbReference type="NCBI Taxonomy" id="282569"/>
    <lineage>
        <taxon>Eukaryota</taxon>
        <taxon>Fungi</taxon>
        <taxon>Dikarya</taxon>
        <taxon>Ascomycota</taxon>
        <taxon>Pezizomycotina</taxon>
        <taxon>Sordariomycetes</taxon>
        <taxon>Hypocreomycetidae</taxon>
        <taxon>Hypocreales</taxon>
        <taxon>Nectriaceae</taxon>
        <taxon>Fusarium</taxon>
        <taxon>Fusarium nisikadoi species complex</taxon>
    </lineage>
</organism>
<accession>A0A8H4SQ85</accession>
<keyword evidence="2" id="KW-1185">Reference proteome</keyword>
<evidence type="ECO:0000313" key="2">
    <source>
        <dbReference type="Proteomes" id="UP000604273"/>
    </source>
</evidence>
<reference evidence="1" key="2">
    <citation type="submission" date="2020-05" db="EMBL/GenBank/DDBJ databases">
        <authorList>
            <person name="Kim H.-S."/>
            <person name="Proctor R.H."/>
            <person name="Brown D.W."/>
        </authorList>
    </citation>
    <scope>NUCLEOTIDE SEQUENCE</scope>
    <source>
        <strain evidence="1">NRRL 45417</strain>
    </source>
</reference>
<dbReference type="AlphaFoldDB" id="A0A8H4SQ85"/>
<reference evidence="1" key="1">
    <citation type="journal article" date="2020" name="BMC Genomics">
        <title>Correction to: Identification and distribution of gene clusters required for synthesis of sphingolipid metabolism inhibitors in diverse species of the filamentous fungus Fusarium.</title>
        <authorList>
            <person name="Kim H.S."/>
            <person name="Lohmar J.M."/>
            <person name="Busman M."/>
            <person name="Brown D.W."/>
            <person name="Naumann T.A."/>
            <person name="Divon H.H."/>
            <person name="Lysoe E."/>
            <person name="Uhlig S."/>
            <person name="Proctor R.H."/>
        </authorList>
    </citation>
    <scope>NUCLEOTIDE SEQUENCE</scope>
    <source>
        <strain evidence="1">NRRL 45417</strain>
    </source>
</reference>
<evidence type="ECO:0000313" key="1">
    <source>
        <dbReference type="EMBL" id="KAF4943628.1"/>
    </source>
</evidence>